<gene>
    <name evidence="1" type="ORF">H4R26_006078</name>
</gene>
<evidence type="ECO:0000313" key="1">
    <source>
        <dbReference type="EMBL" id="KAJ1996745.1"/>
    </source>
</evidence>
<proteinExistence type="predicted"/>
<comment type="caution">
    <text evidence="1">The sequence shown here is derived from an EMBL/GenBank/DDBJ whole genome shotgun (WGS) entry which is preliminary data.</text>
</comment>
<dbReference type="OrthoDB" id="6500128at2759"/>
<dbReference type="EMBL" id="JANBQF010001671">
    <property type="protein sequence ID" value="KAJ1996745.1"/>
    <property type="molecule type" value="Genomic_DNA"/>
</dbReference>
<organism evidence="1 2">
    <name type="scientific">Coemansia thaxteri</name>
    <dbReference type="NCBI Taxonomy" id="2663907"/>
    <lineage>
        <taxon>Eukaryota</taxon>
        <taxon>Fungi</taxon>
        <taxon>Fungi incertae sedis</taxon>
        <taxon>Zoopagomycota</taxon>
        <taxon>Kickxellomycotina</taxon>
        <taxon>Kickxellomycetes</taxon>
        <taxon>Kickxellales</taxon>
        <taxon>Kickxellaceae</taxon>
        <taxon>Coemansia</taxon>
    </lineage>
</organism>
<dbReference type="Proteomes" id="UP001150907">
    <property type="component" value="Unassembled WGS sequence"/>
</dbReference>
<accession>A0A9W8BD03</accession>
<protein>
    <submittedName>
        <fullName evidence="1">Uncharacterized protein</fullName>
    </submittedName>
</protein>
<name>A0A9W8BD03_9FUNG</name>
<feature type="non-terminal residue" evidence="1">
    <location>
        <position position="51"/>
    </location>
</feature>
<evidence type="ECO:0000313" key="2">
    <source>
        <dbReference type="Proteomes" id="UP001150907"/>
    </source>
</evidence>
<reference evidence="1" key="1">
    <citation type="submission" date="2022-07" db="EMBL/GenBank/DDBJ databases">
        <title>Phylogenomic reconstructions and comparative analyses of Kickxellomycotina fungi.</title>
        <authorList>
            <person name="Reynolds N.K."/>
            <person name="Stajich J.E."/>
            <person name="Barry K."/>
            <person name="Grigoriev I.V."/>
            <person name="Crous P."/>
            <person name="Smith M.E."/>
        </authorList>
    </citation>
    <scope>NUCLEOTIDE SEQUENCE</scope>
    <source>
        <strain evidence="1">IMI 214461</strain>
    </source>
</reference>
<sequence>MATQCVKAYALYYSESLRTELMTDNDPATMLQSLKYYLVVNALVQISRHQI</sequence>
<dbReference type="AlphaFoldDB" id="A0A9W8BD03"/>
<keyword evidence="2" id="KW-1185">Reference proteome</keyword>